<evidence type="ECO:0008006" key="3">
    <source>
        <dbReference type="Google" id="ProtNLM"/>
    </source>
</evidence>
<proteinExistence type="predicted"/>
<evidence type="ECO:0000313" key="1">
    <source>
        <dbReference type="EMBL" id="GHA14162.1"/>
    </source>
</evidence>
<protein>
    <recommendedName>
        <fullName evidence="3">ASCH domain-containing protein</fullName>
    </recommendedName>
</protein>
<gene>
    <name evidence="1" type="ORF">GCM10007989_06020</name>
</gene>
<reference evidence="1" key="2">
    <citation type="submission" date="2020-09" db="EMBL/GenBank/DDBJ databases">
        <authorList>
            <person name="Sun Q."/>
            <person name="Kim S."/>
        </authorList>
    </citation>
    <scope>NUCLEOTIDE SEQUENCE</scope>
    <source>
        <strain evidence="1">KCTC 32437</strain>
    </source>
</reference>
<organism evidence="1 2">
    <name type="scientific">Devosia pacifica</name>
    <dbReference type="NCBI Taxonomy" id="1335967"/>
    <lineage>
        <taxon>Bacteria</taxon>
        <taxon>Pseudomonadati</taxon>
        <taxon>Pseudomonadota</taxon>
        <taxon>Alphaproteobacteria</taxon>
        <taxon>Hyphomicrobiales</taxon>
        <taxon>Devosiaceae</taxon>
        <taxon>Devosia</taxon>
    </lineage>
</organism>
<dbReference type="Proteomes" id="UP000646579">
    <property type="component" value="Unassembled WGS sequence"/>
</dbReference>
<reference evidence="1" key="1">
    <citation type="journal article" date="2014" name="Int. J. Syst. Evol. Microbiol.">
        <title>Complete genome sequence of Corynebacterium casei LMG S-19264T (=DSM 44701T), isolated from a smear-ripened cheese.</title>
        <authorList>
            <consortium name="US DOE Joint Genome Institute (JGI-PGF)"/>
            <person name="Walter F."/>
            <person name="Albersmeier A."/>
            <person name="Kalinowski J."/>
            <person name="Ruckert C."/>
        </authorList>
    </citation>
    <scope>NUCLEOTIDE SEQUENCE</scope>
    <source>
        <strain evidence="1">KCTC 32437</strain>
    </source>
</reference>
<sequence length="96" mass="10924">MLLKRDLLEKIKAGEVDLVFRRWKRPSVKAGGTLKTKVGLLAIEAMDETTPEAVTEEEARRAGFADKDEFWRWLATMKDGHLFHKISVRYVGPAPV</sequence>
<dbReference type="AlphaFoldDB" id="A0A918VN02"/>
<evidence type="ECO:0000313" key="2">
    <source>
        <dbReference type="Proteomes" id="UP000646579"/>
    </source>
</evidence>
<accession>A0A918VN02</accession>
<name>A0A918VN02_9HYPH</name>
<dbReference type="RefSeq" id="WP_189423240.1">
    <property type="nucleotide sequence ID" value="NZ_BMZE01000001.1"/>
</dbReference>
<dbReference type="EMBL" id="BMZE01000001">
    <property type="protein sequence ID" value="GHA14162.1"/>
    <property type="molecule type" value="Genomic_DNA"/>
</dbReference>
<keyword evidence="2" id="KW-1185">Reference proteome</keyword>
<comment type="caution">
    <text evidence="1">The sequence shown here is derived from an EMBL/GenBank/DDBJ whole genome shotgun (WGS) entry which is preliminary data.</text>
</comment>